<name>A5IK64_THEP1</name>
<sequence length="432" mass="50482">MKRFFLVFLLVPVFLVGNVFDLFEENLKNSSGYWSSVEKFKEAQLNYKRYTNFWNPEISVSLGKTGITITEVSLGKTGITITEDGISDFSISPIVNFVNIYGFELGLSFPISVNTDDWSFNFEGTQLSVSRNLKTEYTVDKLKTEANYLSSKYSLKSTKNSIFIQTVQDIFDWYYYTKKIEILSQRLQVLNEKLSKAKDDDEKKALEKQILSTEQTLRSAEYSLQTIQTKNIDEEVYQKTRKFLEGVTLPATTLEYREDLKALELQKKAEEIEKKTWFLPYLPELTFSFNYDFEDSEWLIGIGFQMTLWDFGERKLEAEKRKSQLVSLEYQEKVRNIENSLSQELVNIANLESQLRQKEIELEDLEESSKTNDQLFRKGFLSEEDYTLSKLDYVEGTLEKENLENSLILEKLKYISILGYDLEKFLKEGDQN</sequence>
<proteinExistence type="predicted"/>
<dbReference type="Gene3D" id="1.20.1600.10">
    <property type="entry name" value="Outer membrane efflux proteins (OEP)"/>
    <property type="match status" value="1"/>
</dbReference>
<reference evidence="3" key="1">
    <citation type="submission" date="2007-05" db="EMBL/GenBank/DDBJ databases">
        <title>Complete sequence of Thermotoga petrophila RKU-1.</title>
        <authorList>
            <consortium name="US DOE Joint Genome Institute"/>
            <person name="Copeland A."/>
            <person name="Lucas S."/>
            <person name="Lapidus A."/>
            <person name="Barry K."/>
            <person name="Glavina del Rio T."/>
            <person name="Dalin E."/>
            <person name="Tice H."/>
            <person name="Pitluck S."/>
            <person name="Sims D."/>
            <person name="Brettin T."/>
            <person name="Bruce D."/>
            <person name="Detter J.C."/>
            <person name="Han C."/>
            <person name="Tapia R."/>
            <person name="Schmutz J."/>
            <person name="Larimer F."/>
            <person name="Land M."/>
            <person name="Hauser L."/>
            <person name="Kyrpides N."/>
            <person name="Mikhailova N."/>
            <person name="Nelson K."/>
            <person name="Gogarten J.P."/>
            <person name="Noll K."/>
            <person name="Richardson P."/>
        </authorList>
    </citation>
    <scope>NUCLEOTIDE SEQUENCE [LARGE SCALE GENOMIC DNA]</scope>
    <source>
        <strain evidence="3">ATCC BAA-488 / DSM 13995 / JCM 10881 / RKU-1</strain>
    </source>
</reference>
<dbReference type="PANTHER" id="PTHR30203">
    <property type="entry name" value="OUTER MEMBRANE CATION EFFLUX PROTEIN"/>
    <property type="match status" value="1"/>
</dbReference>
<dbReference type="AlphaFoldDB" id="A5IK64"/>
<dbReference type="RefSeq" id="WP_011943188.1">
    <property type="nucleotide sequence ID" value="NC_009486.1"/>
</dbReference>
<organism evidence="2 3">
    <name type="scientific">Thermotoga petrophila (strain ATCC BAA-488 / DSM 13995 / JCM 10881 / RKU-1)</name>
    <dbReference type="NCBI Taxonomy" id="390874"/>
    <lineage>
        <taxon>Bacteria</taxon>
        <taxon>Thermotogati</taxon>
        <taxon>Thermotogota</taxon>
        <taxon>Thermotogae</taxon>
        <taxon>Thermotogales</taxon>
        <taxon>Thermotogaceae</taxon>
        <taxon>Thermotoga</taxon>
    </lineage>
</organism>
<dbReference type="GO" id="GO:0015562">
    <property type="term" value="F:efflux transmembrane transporter activity"/>
    <property type="evidence" value="ECO:0007669"/>
    <property type="project" value="InterPro"/>
</dbReference>
<feature type="coiled-coil region" evidence="1">
    <location>
        <begin position="334"/>
        <end position="368"/>
    </location>
</feature>
<evidence type="ECO:0000256" key="1">
    <source>
        <dbReference type="SAM" id="Coils"/>
    </source>
</evidence>
<dbReference type="HOGENOM" id="CLU_655417_0_0_0"/>
<reference evidence="2 3" key="2">
    <citation type="journal article" date="2009" name="Proc. Natl. Acad. Sci. U.S.A.">
        <title>On the chimeric nature, thermophilic origin, and phylogenetic placement of the Thermotogales.</title>
        <authorList>
            <person name="Zhaxybayeva O."/>
            <person name="Swithers K.S."/>
            <person name="Lapierre P."/>
            <person name="Fournier G.P."/>
            <person name="Bickhart D.M."/>
            <person name="DeBoy R.T."/>
            <person name="Nelson K.E."/>
            <person name="Nesbo C.L."/>
            <person name="Doolittle W.F."/>
            <person name="Gogarten J.P."/>
            <person name="Noll K.M."/>
        </authorList>
    </citation>
    <scope>NUCLEOTIDE SEQUENCE [LARGE SCALE GENOMIC DNA]</scope>
    <source>
        <strain evidence="3">ATCC BAA-488 / DSM 13995 / JCM 10881 / RKU-1</strain>
    </source>
</reference>
<dbReference type="eggNOG" id="COG1538">
    <property type="taxonomic scope" value="Bacteria"/>
</dbReference>
<dbReference type="STRING" id="390874.Tpet_0566"/>
<dbReference type="KEGG" id="tpt:Tpet_0566"/>
<dbReference type="Proteomes" id="UP000006558">
    <property type="component" value="Chromosome"/>
</dbReference>
<accession>A5IK64</accession>
<evidence type="ECO:0000313" key="2">
    <source>
        <dbReference type="EMBL" id="ABQ46587.1"/>
    </source>
</evidence>
<dbReference type="SUPFAM" id="SSF56954">
    <property type="entry name" value="Outer membrane efflux proteins (OEP)"/>
    <property type="match status" value="1"/>
</dbReference>
<keyword evidence="1" id="KW-0175">Coiled coil</keyword>
<dbReference type="EMBL" id="CP000702">
    <property type="protein sequence ID" value="ABQ46587.1"/>
    <property type="molecule type" value="Genomic_DNA"/>
</dbReference>
<dbReference type="InterPro" id="IPR010131">
    <property type="entry name" value="MdtP/NodT-like"/>
</dbReference>
<dbReference type="PANTHER" id="PTHR30203:SF30">
    <property type="entry name" value="OUTER MEMBRANE PROTEIN-RELATED"/>
    <property type="match status" value="1"/>
</dbReference>
<protein>
    <submittedName>
        <fullName evidence="2">Outer membrane protein-like protein</fullName>
    </submittedName>
</protein>
<gene>
    <name evidence="2" type="ordered locus">Tpet_0566</name>
</gene>
<evidence type="ECO:0000313" key="3">
    <source>
        <dbReference type="Proteomes" id="UP000006558"/>
    </source>
</evidence>